<evidence type="ECO:0000256" key="5">
    <source>
        <dbReference type="ARBA" id="ARBA00023237"/>
    </source>
</evidence>
<dbReference type="InterPro" id="IPR010827">
    <property type="entry name" value="BamA/TamA_POTRA"/>
</dbReference>
<dbReference type="InterPro" id="IPR013686">
    <property type="entry name" value="Polypept-transport_assoc_ShlB"/>
</dbReference>
<evidence type="ECO:0000313" key="9">
    <source>
        <dbReference type="Proteomes" id="UP000635726"/>
    </source>
</evidence>
<keyword evidence="9" id="KW-1185">Reference proteome</keyword>
<dbReference type="PANTHER" id="PTHR12815">
    <property type="entry name" value="SORTING AND ASSEMBLY MACHINERY SAMM50 PROTEIN FAMILY MEMBER"/>
    <property type="match status" value="1"/>
</dbReference>
<dbReference type="PANTHER" id="PTHR12815:SF47">
    <property type="entry name" value="TRANSLOCATION AND ASSEMBLY MODULE SUBUNIT TAMA"/>
    <property type="match status" value="1"/>
</dbReference>
<evidence type="ECO:0000256" key="4">
    <source>
        <dbReference type="ARBA" id="ARBA00023136"/>
    </source>
</evidence>
<sequence>MHIRHTLVLTAALSAPVALAQTQQAATLDDIAVAGATDLLGNFVKASLSVQPGAVLSTVNLRQVEQDALATGYLKSATATLQTVNGQNVLVLNVIPNPLIGSVTVSGVTFLPADAFKTSLANVLNIAPGATLNSARIDQSKQALAQNYKAEGYPFLPSISTSTKARADGSVDLTYTVDETAPVTRIEVSGSTLLPQDTVVGALKPLYDAKKFTPDAYFGALQQIQQAYQSAGYLASGVNSGASTLEGGVLKVSVLEGKISDVDLSNVTLPAGSAPVLLSKAGGVPSLKALEQDVRTLSNATGQSIGFALQPSDPQNPNVVRVAFGVAEATTGPVKDIQITGNTVVQTADLKAALQTRVGDVFSRIAAEADFTRLRDVYRKAGYEISTRDAIGYKDGVLTFNIHETRIAGYEINWTGPQTTKERVISRVLPEPGKLFNDKAFRNALDGLNAQGLIKINSVTTKVKDPAKPEDLTYVIGVSEVTGNRVLPFALQYDTLSGFSGSAGLQNNNLFGLGHQAEFNVVGALNDAGQNFTGNIKYTIPWLDIDFLDFRKVPTSVSANLYTNVTPNNALNDATGTDTGRQYSLRTTGFGLTAGRQLLPNLTVSASVGTNYNTYYLESMTDAEKAKVSTANQDDATAKTLLPATSLTTVFGVGSNYDSTSTPSFPTDGFRANASAAYGFGRSGDTPLSWTKLEAGASTYFGLGQTLQKGFNINQKQQAIAVRVNAGDYIGTPPPGTYFGIGYASANPAYELRGYDSNAFKGSSYVTGSAEYRYDLNVSNSFLQGVYLIGFADAGKVFGSTATNADGTAKDTFGYSVGAGIQTNISLLGVGVRLDYGFSPMTQSGQFHFRLGNLW</sequence>
<organism evidence="8 9">
    <name type="scientific">Deinococcus aquiradiocola</name>
    <dbReference type="NCBI Taxonomy" id="393059"/>
    <lineage>
        <taxon>Bacteria</taxon>
        <taxon>Thermotogati</taxon>
        <taxon>Deinococcota</taxon>
        <taxon>Deinococci</taxon>
        <taxon>Deinococcales</taxon>
        <taxon>Deinococcaceae</taxon>
        <taxon>Deinococcus</taxon>
    </lineage>
</organism>
<proteinExistence type="predicted"/>
<evidence type="ECO:0000256" key="2">
    <source>
        <dbReference type="ARBA" id="ARBA00022692"/>
    </source>
</evidence>
<dbReference type="RefSeq" id="WP_188962264.1">
    <property type="nucleotide sequence ID" value="NZ_BMOE01000004.1"/>
</dbReference>
<dbReference type="InterPro" id="IPR000184">
    <property type="entry name" value="Bac_surfAg_D15"/>
</dbReference>
<dbReference type="Pfam" id="PF01103">
    <property type="entry name" value="Omp85"/>
    <property type="match status" value="1"/>
</dbReference>
<dbReference type="InterPro" id="IPR039910">
    <property type="entry name" value="D15-like"/>
</dbReference>
<evidence type="ECO:0000256" key="1">
    <source>
        <dbReference type="ARBA" id="ARBA00004370"/>
    </source>
</evidence>
<keyword evidence="5" id="KW-0998">Cell outer membrane</keyword>
<dbReference type="Pfam" id="PF07244">
    <property type="entry name" value="POTRA"/>
    <property type="match status" value="2"/>
</dbReference>
<keyword evidence="3 6" id="KW-0732">Signal</keyword>
<protein>
    <submittedName>
        <fullName evidence="8">Outer membrane protein</fullName>
    </submittedName>
</protein>
<evidence type="ECO:0000256" key="6">
    <source>
        <dbReference type="SAM" id="SignalP"/>
    </source>
</evidence>
<comment type="caution">
    <text evidence="8">The sequence shown here is derived from an EMBL/GenBank/DDBJ whole genome shotgun (WGS) entry which is preliminary data.</text>
</comment>
<dbReference type="Gene3D" id="3.10.20.310">
    <property type="entry name" value="membrane protein fhac"/>
    <property type="match status" value="3"/>
</dbReference>
<dbReference type="GO" id="GO:0019867">
    <property type="term" value="C:outer membrane"/>
    <property type="evidence" value="ECO:0007669"/>
    <property type="project" value="InterPro"/>
</dbReference>
<feature type="signal peptide" evidence="6">
    <location>
        <begin position="1"/>
        <end position="20"/>
    </location>
</feature>
<dbReference type="InterPro" id="IPR034746">
    <property type="entry name" value="POTRA"/>
</dbReference>
<name>A0A917PEH3_9DEIO</name>
<feature type="domain" description="POTRA" evidence="7">
    <location>
        <begin position="26"/>
        <end position="97"/>
    </location>
</feature>
<dbReference type="PROSITE" id="PS51779">
    <property type="entry name" value="POTRA"/>
    <property type="match status" value="2"/>
</dbReference>
<dbReference type="EMBL" id="BMOE01000004">
    <property type="protein sequence ID" value="GGJ73305.1"/>
    <property type="molecule type" value="Genomic_DNA"/>
</dbReference>
<evidence type="ECO:0000259" key="7">
    <source>
        <dbReference type="PROSITE" id="PS51779"/>
    </source>
</evidence>
<reference evidence="8" key="1">
    <citation type="journal article" date="2014" name="Int. J. Syst. Evol. Microbiol.">
        <title>Complete genome sequence of Corynebacterium casei LMG S-19264T (=DSM 44701T), isolated from a smear-ripened cheese.</title>
        <authorList>
            <consortium name="US DOE Joint Genome Institute (JGI-PGF)"/>
            <person name="Walter F."/>
            <person name="Albersmeier A."/>
            <person name="Kalinowski J."/>
            <person name="Ruckert C."/>
        </authorList>
    </citation>
    <scope>NUCLEOTIDE SEQUENCE</scope>
    <source>
        <strain evidence="8">JCM 14371</strain>
    </source>
</reference>
<dbReference type="Proteomes" id="UP000635726">
    <property type="component" value="Unassembled WGS sequence"/>
</dbReference>
<feature type="chain" id="PRO_5037732293" evidence="6">
    <location>
        <begin position="21"/>
        <end position="855"/>
    </location>
</feature>
<evidence type="ECO:0000256" key="3">
    <source>
        <dbReference type="ARBA" id="ARBA00022729"/>
    </source>
</evidence>
<gene>
    <name evidence="8" type="ORF">GCM10008939_17040</name>
</gene>
<comment type="subcellular location">
    <subcellularLocation>
        <location evidence="1">Membrane</location>
    </subcellularLocation>
</comment>
<feature type="domain" description="POTRA" evidence="7">
    <location>
        <begin position="332"/>
        <end position="405"/>
    </location>
</feature>
<keyword evidence="2" id="KW-0812">Transmembrane</keyword>
<evidence type="ECO:0000313" key="8">
    <source>
        <dbReference type="EMBL" id="GGJ73305.1"/>
    </source>
</evidence>
<dbReference type="AlphaFoldDB" id="A0A917PEH3"/>
<dbReference type="Pfam" id="PF08479">
    <property type="entry name" value="POTRA_2"/>
    <property type="match status" value="1"/>
</dbReference>
<dbReference type="Gene3D" id="2.40.160.50">
    <property type="entry name" value="membrane protein fhac: a member of the omp85/tpsb transporter family"/>
    <property type="match status" value="1"/>
</dbReference>
<reference evidence="8" key="2">
    <citation type="submission" date="2020-09" db="EMBL/GenBank/DDBJ databases">
        <authorList>
            <person name="Sun Q."/>
            <person name="Ohkuma M."/>
        </authorList>
    </citation>
    <scope>NUCLEOTIDE SEQUENCE</scope>
    <source>
        <strain evidence="8">JCM 14371</strain>
    </source>
</reference>
<keyword evidence="4" id="KW-0472">Membrane</keyword>
<accession>A0A917PEH3</accession>